<evidence type="ECO:0000256" key="1">
    <source>
        <dbReference type="SAM" id="Phobius"/>
    </source>
</evidence>
<sequence>MGGRVVAAMALLAVLLGVWRRVPVYDAFVRGARTGLRTAVSIAPALLAVLPAAAALTASGATDALCALLSPALSALRLPEQAVPLMLLRPLSGAGALGMLEQVFSVCGPDSRAGRVASVAAGANETLLYVLALYMGASGARRSRYAVPAALLAWAAACLAAGFVCP</sequence>
<feature type="transmembrane region" description="Helical" evidence="1">
    <location>
        <begin position="44"/>
        <end position="69"/>
    </location>
</feature>
<gene>
    <name evidence="2" type="ORF">IAB73_05780</name>
</gene>
<evidence type="ECO:0000313" key="3">
    <source>
        <dbReference type="Proteomes" id="UP000886887"/>
    </source>
</evidence>
<reference evidence="2" key="1">
    <citation type="submission" date="2020-10" db="EMBL/GenBank/DDBJ databases">
        <authorList>
            <person name="Gilroy R."/>
        </authorList>
    </citation>
    <scope>NUCLEOTIDE SEQUENCE</scope>
    <source>
        <strain evidence="2">ChiSxjej2B14-6234</strain>
    </source>
</reference>
<protein>
    <submittedName>
        <fullName evidence="2">Spore maturation protein</fullName>
    </submittedName>
</protein>
<reference evidence="2" key="2">
    <citation type="journal article" date="2021" name="PeerJ">
        <title>Extensive microbial diversity within the chicken gut microbiome revealed by metagenomics and culture.</title>
        <authorList>
            <person name="Gilroy R."/>
            <person name="Ravi A."/>
            <person name="Getino M."/>
            <person name="Pursley I."/>
            <person name="Horton D.L."/>
            <person name="Alikhan N.F."/>
            <person name="Baker D."/>
            <person name="Gharbi K."/>
            <person name="Hall N."/>
            <person name="Watson M."/>
            <person name="Adriaenssens E.M."/>
            <person name="Foster-Nyarko E."/>
            <person name="Jarju S."/>
            <person name="Secka A."/>
            <person name="Antonio M."/>
            <person name="Oren A."/>
            <person name="Chaudhuri R.R."/>
            <person name="La Ragione R."/>
            <person name="Hildebrand F."/>
            <person name="Pallen M.J."/>
        </authorList>
    </citation>
    <scope>NUCLEOTIDE SEQUENCE</scope>
    <source>
        <strain evidence="2">ChiSxjej2B14-6234</strain>
    </source>
</reference>
<proteinExistence type="predicted"/>
<evidence type="ECO:0000313" key="2">
    <source>
        <dbReference type="EMBL" id="HIQ71700.1"/>
    </source>
</evidence>
<accession>A0A9D0ZBV2</accession>
<dbReference type="EMBL" id="DVFJ01000017">
    <property type="protein sequence ID" value="HIQ71700.1"/>
    <property type="molecule type" value="Genomic_DNA"/>
</dbReference>
<dbReference type="InterPro" id="IPR052549">
    <property type="entry name" value="SpmB"/>
</dbReference>
<keyword evidence="1" id="KW-1133">Transmembrane helix</keyword>
<keyword evidence="1" id="KW-0472">Membrane</keyword>
<comment type="caution">
    <text evidence="2">The sequence shown here is derived from an EMBL/GenBank/DDBJ whole genome shotgun (WGS) entry which is preliminary data.</text>
</comment>
<name>A0A9D0ZBV2_9FIRM</name>
<keyword evidence="1" id="KW-0812">Transmembrane</keyword>
<organism evidence="2 3">
    <name type="scientific">Candidatus Onthenecus intestinigallinarum</name>
    <dbReference type="NCBI Taxonomy" id="2840875"/>
    <lineage>
        <taxon>Bacteria</taxon>
        <taxon>Bacillati</taxon>
        <taxon>Bacillota</taxon>
        <taxon>Clostridia</taxon>
        <taxon>Eubacteriales</taxon>
        <taxon>Candidatus Onthenecus</taxon>
    </lineage>
</organism>
<feature type="transmembrane region" description="Helical" evidence="1">
    <location>
        <begin position="145"/>
        <end position="164"/>
    </location>
</feature>
<dbReference type="GO" id="GO:0005886">
    <property type="term" value="C:plasma membrane"/>
    <property type="evidence" value="ECO:0007669"/>
    <property type="project" value="TreeGrafter"/>
</dbReference>
<dbReference type="PANTHER" id="PTHR35793">
    <property type="entry name" value="INNER MEMBRANE PROTEIN YJIG"/>
    <property type="match status" value="1"/>
</dbReference>
<dbReference type="AlphaFoldDB" id="A0A9D0ZBV2"/>
<dbReference type="PANTHER" id="PTHR35793:SF2">
    <property type="entry name" value="INNER MEMBRANE PROTEIN YJIG"/>
    <property type="match status" value="1"/>
</dbReference>
<dbReference type="Proteomes" id="UP000886887">
    <property type="component" value="Unassembled WGS sequence"/>
</dbReference>